<dbReference type="SUPFAM" id="SSF52129">
    <property type="entry name" value="Caspase-like"/>
    <property type="match status" value="1"/>
</dbReference>
<feature type="repeat" description="WD" evidence="3">
    <location>
        <begin position="582"/>
        <end position="614"/>
    </location>
</feature>
<gene>
    <name evidence="6" type="ORF">KL771_14345</name>
</gene>
<dbReference type="Pfam" id="PF00400">
    <property type="entry name" value="WD40"/>
    <property type="match status" value="6"/>
</dbReference>
<dbReference type="CDD" id="cd00200">
    <property type="entry name" value="WD40"/>
    <property type="match status" value="1"/>
</dbReference>
<feature type="signal peptide" evidence="4">
    <location>
        <begin position="1"/>
        <end position="28"/>
    </location>
</feature>
<dbReference type="InterPro" id="IPR011600">
    <property type="entry name" value="Pept_C14_caspase"/>
</dbReference>
<dbReference type="PROSITE" id="PS50294">
    <property type="entry name" value="WD_REPEATS_REGION"/>
    <property type="match status" value="3"/>
</dbReference>
<evidence type="ECO:0000256" key="3">
    <source>
        <dbReference type="PROSITE-ProRule" id="PRU00221"/>
    </source>
</evidence>
<dbReference type="Gene3D" id="3.40.50.1460">
    <property type="match status" value="1"/>
</dbReference>
<comment type="caution">
    <text evidence="6">The sequence shown here is derived from an EMBL/GenBank/DDBJ whole genome shotgun (WGS) entry which is preliminary data.</text>
</comment>
<feature type="repeat" description="WD" evidence="3">
    <location>
        <begin position="413"/>
        <end position="454"/>
    </location>
</feature>
<evidence type="ECO:0000313" key="6">
    <source>
        <dbReference type="EMBL" id="MBT9290647.1"/>
    </source>
</evidence>
<dbReference type="PROSITE" id="PS50208">
    <property type="entry name" value="CASPASE_P20"/>
    <property type="match status" value="1"/>
</dbReference>
<dbReference type="RefSeq" id="WP_261969230.1">
    <property type="nucleotide sequence ID" value="NZ_JAHHZF010000006.1"/>
</dbReference>
<dbReference type="GO" id="GO:0004197">
    <property type="term" value="F:cysteine-type endopeptidase activity"/>
    <property type="evidence" value="ECO:0007669"/>
    <property type="project" value="InterPro"/>
</dbReference>
<evidence type="ECO:0000256" key="1">
    <source>
        <dbReference type="ARBA" id="ARBA00022574"/>
    </source>
</evidence>
<dbReference type="Gene3D" id="2.130.10.10">
    <property type="entry name" value="YVTN repeat-like/Quinoprotein amine dehydrogenase"/>
    <property type="match status" value="3"/>
</dbReference>
<proteinExistence type="predicted"/>
<name>A0A947D9K3_9HYPH</name>
<keyword evidence="1 3" id="KW-0853">WD repeat</keyword>
<dbReference type="PANTHER" id="PTHR19848:SF8">
    <property type="entry name" value="F-BOX AND WD REPEAT DOMAIN CONTAINING 7"/>
    <property type="match status" value="1"/>
</dbReference>
<evidence type="ECO:0000256" key="2">
    <source>
        <dbReference type="ARBA" id="ARBA00022737"/>
    </source>
</evidence>
<keyword evidence="2" id="KW-0677">Repeat</keyword>
<protein>
    <submittedName>
        <fullName evidence="6">Caspase family protein</fullName>
    </submittedName>
</protein>
<dbReference type="PROSITE" id="PS50082">
    <property type="entry name" value="WD_REPEATS_2"/>
    <property type="match status" value="4"/>
</dbReference>
<dbReference type="InterPro" id="IPR015943">
    <property type="entry name" value="WD40/YVTN_repeat-like_dom_sf"/>
</dbReference>
<evidence type="ECO:0000259" key="5">
    <source>
        <dbReference type="PROSITE" id="PS50208"/>
    </source>
</evidence>
<dbReference type="AlphaFoldDB" id="A0A947D9K3"/>
<dbReference type="Pfam" id="PF00656">
    <property type="entry name" value="Peptidase_C14"/>
    <property type="match status" value="1"/>
</dbReference>
<dbReference type="Proteomes" id="UP000766595">
    <property type="component" value="Unassembled WGS sequence"/>
</dbReference>
<sequence>MVAGLLRSTAASLVLVVAALWPCADARAAARVALLIGNADYPAAPLSNPTRDVDAMEASLREAGFDTVIAHKNLDLRAMDAAIEEFREKVQGAEIAVLYYSGHGIEVNGTNYLVPRDARLMSETAARREAIALDDALEALEGATRLRLVLLDACRDNPFVARMKRTKGALTRGLRRTDPGRSNTLIAYATAPGTVAYDGDGGLSPFTASLVHHLVTPGLDVEYALRRVHDDVVAATRPIAARSGGDPQEPYKTGSLGSDLIALSRKPVETGGAGTPPSGAGRADQRADYDEARRIGTAEAWQLFLTHHPTGFLADLARIEAKRLAGRTAALPPAAAAATVPERRPPPAATMMAPPKPADVGAPASATELIERARDRRPVTALALSPNGRLLAAATDAGLTLWDGPSGRLVRAISGHKGPVNAVSFAPAGLSIVSGSGDRSLRLWDTGSGQSLWTHTIAREWTYAIYAVAVSPDGQTVAYGGTGNVLALVNAATGQAQKTLGTFDDAVRAIAFAPDGRTVAAAGKSLVKIWDPASGLQTLALSHPERVRAIAFAPDGRRLAAGLDSGDIQIWELPGGKALQRLTGHSGSVRALAFAPDGRTLASGSSDLSVRLWDPELGAEIWRDRSHADTVTSLIFARDGRRVITGGLDGTIRWRDAASGKVAAVSAEDGRGHWMTATSGDRFVTDNPLDWLRTTREKIDPALETYLSAAQRPSVEMSGPATP</sequence>
<dbReference type="GO" id="GO:0006508">
    <property type="term" value="P:proteolysis"/>
    <property type="evidence" value="ECO:0007669"/>
    <property type="project" value="InterPro"/>
</dbReference>
<dbReference type="SMART" id="SM00320">
    <property type="entry name" value="WD40"/>
    <property type="match status" value="7"/>
</dbReference>
<dbReference type="SUPFAM" id="SSF50998">
    <property type="entry name" value="Quinoprotein alcohol dehydrogenase-like"/>
    <property type="match status" value="1"/>
</dbReference>
<reference evidence="6 7" key="1">
    <citation type="submission" date="2021-06" db="EMBL/GenBank/DDBJ databases">
        <authorList>
            <person name="Grouzdev D.S."/>
            <person name="Koziaeva V."/>
        </authorList>
    </citation>
    <scope>NUCLEOTIDE SEQUENCE [LARGE SCALE GENOMIC DNA]</scope>
    <source>
        <strain evidence="6 7">22</strain>
    </source>
</reference>
<evidence type="ECO:0000313" key="7">
    <source>
        <dbReference type="Proteomes" id="UP000766595"/>
    </source>
</evidence>
<evidence type="ECO:0000256" key="4">
    <source>
        <dbReference type="SAM" id="SignalP"/>
    </source>
</evidence>
<organism evidence="6 7">
    <name type="scientific">Prosthecodimorpha staleyi</name>
    <dbReference type="NCBI Taxonomy" id="2840188"/>
    <lineage>
        <taxon>Bacteria</taxon>
        <taxon>Pseudomonadati</taxon>
        <taxon>Pseudomonadota</taxon>
        <taxon>Alphaproteobacteria</taxon>
        <taxon>Hyphomicrobiales</taxon>
        <taxon>Ancalomicrobiaceae</taxon>
        <taxon>Prosthecodimorpha</taxon>
    </lineage>
</organism>
<feature type="repeat" description="WD" evidence="3">
    <location>
        <begin position="624"/>
        <end position="665"/>
    </location>
</feature>
<keyword evidence="7" id="KW-1185">Reference proteome</keyword>
<feature type="chain" id="PRO_5036715128" evidence="4">
    <location>
        <begin position="29"/>
        <end position="723"/>
    </location>
</feature>
<feature type="repeat" description="WD" evidence="3">
    <location>
        <begin position="540"/>
        <end position="581"/>
    </location>
</feature>
<keyword evidence="4" id="KW-0732">Signal</keyword>
<feature type="domain" description="Caspase family p20" evidence="5">
    <location>
        <begin position="29"/>
        <end position="158"/>
    </location>
</feature>
<dbReference type="InterPro" id="IPR011047">
    <property type="entry name" value="Quinoprotein_ADH-like_sf"/>
</dbReference>
<dbReference type="EMBL" id="JAHHZF010000006">
    <property type="protein sequence ID" value="MBT9290647.1"/>
    <property type="molecule type" value="Genomic_DNA"/>
</dbReference>
<dbReference type="InterPro" id="IPR001680">
    <property type="entry name" value="WD40_rpt"/>
</dbReference>
<dbReference type="InterPro" id="IPR001309">
    <property type="entry name" value="Pept_C14_p20"/>
</dbReference>
<dbReference type="PRINTS" id="PR00320">
    <property type="entry name" value="GPROTEINBRPT"/>
</dbReference>
<accession>A0A947D9K3</accession>
<dbReference type="InterPro" id="IPR020472">
    <property type="entry name" value="WD40_PAC1"/>
</dbReference>
<dbReference type="InterPro" id="IPR029030">
    <property type="entry name" value="Caspase-like_dom_sf"/>
</dbReference>
<dbReference type="PANTHER" id="PTHR19848">
    <property type="entry name" value="WD40 REPEAT PROTEIN"/>
    <property type="match status" value="1"/>
</dbReference>